<dbReference type="NCBIfam" id="TIGR00756">
    <property type="entry name" value="PPR"/>
    <property type="match status" value="1"/>
</dbReference>
<evidence type="ECO:0000256" key="2">
    <source>
        <dbReference type="SAM" id="MobiDB-lite"/>
    </source>
</evidence>
<reference evidence="3 4" key="1">
    <citation type="submission" date="2018-12" db="EMBL/GenBank/DDBJ databases">
        <title>Genome sequence and assembly of Colletotrichum trifolii.</title>
        <authorList>
            <person name="Gan P."/>
            <person name="Shirasu K."/>
        </authorList>
    </citation>
    <scope>NUCLEOTIDE SEQUENCE [LARGE SCALE GENOMIC DNA]</scope>
    <source>
        <strain evidence="3 4">543-2</strain>
    </source>
</reference>
<organism evidence="3 4">
    <name type="scientific">Colletotrichum trifolii</name>
    <dbReference type="NCBI Taxonomy" id="5466"/>
    <lineage>
        <taxon>Eukaryota</taxon>
        <taxon>Fungi</taxon>
        <taxon>Dikarya</taxon>
        <taxon>Ascomycota</taxon>
        <taxon>Pezizomycotina</taxon>
        <taxon>Sordariomycetes</taxon>
        <taxon>Hypocreomycetidae</taxon>
        <taxon>Glomerellales</taxon>
        <taxon>Glomerellaceae</taxon>
        <taxon>Colletotrichum</taxon>
        <taxon>Colletotrichum orbiculare species complex</taxon>
    </lineage>
</organism>
<dbReference type="STRING" id="5466.A0A4R8RQC3"/>
<feature type="repeat" description="PPR" evidence="1">
    <location>
        <begin position="638"/>
        <end position="674"/>
    </location>
</feature>
<comment type="caution">
    <text evidence="3">The sequence shown here is derived from an EMBL/GenBank/DDBJ whole genome shotgun (WGS) entry which is preliminary data.</text>
</comment>
<protein>
    <submittedName>
        <fullName evidence="3">Pentatricopeptide repeat-containing protein</fullName>
    </submittedName>
</protein>
<dbReference type="GO" id="GO:0005739">
    <property type="term" value="C:mitochondrion"/>
    <property type="evidence" value="ECO:0007669"/>
    <property type="project" value="TreeGrafter"/>
</dbReference>
<accession>A0A4R8RQC3</accession>
<evidence type="ECO:0000313" key="4">
    <source>
        <dbReference type="Proteomes" id="UP000295703"/>
    </source>
</evidence>
<dbReference type="PANTHER" id="PTHR47934">
    <property type="entry name" value="PENTATRICOPEPTIDE REPEAT-CONTAINING PROTEIN PET309, MITOCHONDRIAL"/>
    <property type="match status" value="1"/>
</dbReference>
<dbReference type="Proteomes" id="UP000295703">
    <property type="component" value="Unassembled WGS sequence"/>
</dbReference>
<dbReference type="PANTHER" id="PTHR47934:SF6">
    <property type="entry name" value="MITOCHONDRIAL GROUP I INTRON SPLICING FACTOR CCM1-RELATED"/>
    <property type="match status" value="1"/>
</dbReference>
<dbReference type="PROSITE" id="PS51375">
    <property type="entry name" value="PPR"/>
    <property type="match status" value="2"/>
</dbReference>
<dbReference type="GO" id="GO:0003729">
    <property type="term" value="F:mRNA binding"/>
    <property type="evidence" value="ECO:0007669"/>
    <property type="project" value="TreeGrafter"/>
</dbReference>
<dbReference type="InterPro" id="IPR051114">
    <property type="entry name" value="Mito_RNA_Proc_CCM1"/>
</dbReference>
<dbReference type="Gene3D" id="1.25.40.10">
    <property type="entry name" value="Tetratricopeptide repeat domain"/>
    <property type="match status" value="2"/>
</dbReference>
<proteinExistence type="predicted"/>
<dbReference type="InterPro" id="IPR002885">
    <property type="entry name" value="PPR_rpt"/>
</dbReference>
<dbReference type="GO" id="GO:0006396">
    <property type="term" value="P:RNA processing"/>
    <property type="evidence" value="ECO:0007669"/>
    <property type="project" value="TreeGrafter"/>
</dbReference>
<dbReference type="GO" id="GO:0007005">
    <property type="term" value="P:mitochondrion organization"/>
    <property type="evidence" value="ECO:0007669"/>
    <property type="project" value="TreeGrafter"/>
</dbReference>
<sequence length="784" mass="87592">MLRSYVCRSCLQRLQQYGPRPSTNSPARLYSSVTAGESLDDYLLRVGLRKNTPPPPQPDLLRAAVPEAPKPILPPPRPLKPPKPARPPSWLREEWNRTLSRKQQSQAFHKRRWVNLPPGEYKRWPVWQKDCIQLLQFMTTPNREETIKRRRAEERFMSDEAIEGALHDWKTWDDGRKKDAWHPLVLSVLWFHPERAVAVLEHTLDFKAQGYILADAVDFLARWQKGLDEQHHRDHAGSLADFTVAAVARLGGRCRLRQDTVANLVANVDHERIAAVYRCLREVGAEIGEFTLVAIARRLAQSPPHKQLALEVVRGAVREGKASLQQEHWQSVCTSIICVQPHEVGLLEDFSPAAAFSDLMEDGLSPNIIGWTALIRSLCLGGQLDTALSVCDIARQSSIELDPVAYCTLLNGAKLGLSASTTRRVVEEAAGRNAIDVVVLDELLASVLHFCEEEAQRKLQDGPVDSVPAFGPMLYYYSRMFNLAPLQALLPLDLSYVRRDRGPELPGGWHSAQRLFPALDTAVEHVAAAASGDKLTPTGATLSIMFAAYVKSISAPIKLITLYAYFRQQVINRNPVAVEHVREKGTFIYDAIIKALIERQGMLRPALDIVSDMLKDTLDHSDPDGLREQHTSLHPPPSVYTWSILVSGFVFGSGREGKSAARIVQMMRKHGIEPNHVTWNTLVSGYAGLQDVGQTVEALRGMERSGYKADSYTLKGFSRLVNREKAFLYMEKQNKLFESAESKRSSKLYTPLSRARSVERIAAEIGLTSAADADAQPRQSGETA</sequence>
<gene>
    <name evidence="3" type="ORF">CTRI78_v005762</name>
</gene>
<dbReference type="Pfam" id="PF13812">
    <property type="entry name" value="PPR_3"/>
    <property type="match status" value="1"/>
</dbReference>
<dbReference type="InterPro" id="IPR011990">
    <property type="entry name" value="TPR-like_helical_dom_sf"/>
</dbReference>
<feature type="region of interest" description="Disordered" evidence="2">
    <location>
        <begin position="67"/>
        <end position="87"/>
    </location>
</feature>
<dbReference type="Pfam" id="PF01535">
    <property type="entry name" value="PPR"/>
    <property type="match status" value="1"/>
</dbReference>
<name>A0A4R8RQC3_COLTR</name>
<evidence type="ECO:0000256" key="1">
    <source>
        <dbReference type="PROSITE-ProRule" id="PRU00708"/>
    </source>
</evidence>
<evidence type="ECO:0000313" key="3">
    <source>
        <dbReference type="EMBL" id="TDZ55031.1"/>
    </source>
</evidence>
<feature type="repeat" description="PPR" evidence="1">
    <location>
        <begin position="675"/>
        <end position="709"/>
    </location>
</feature>
<keyword evidence="4" id="KW-1185">Reference proteome</keyword>
<dbReference type="AlphaFoldDB" id="A0A4R8RQC3"/>
<feature type="compositionally biased region" description="Pro residues" evidence="2">
    <location>
        <begin position="68"/>
        <end position="87"/>
    </location>
</feature>
<dbReference type="EMBL" id="RYZW01000049">
    <property type="protein sequence ID" value="TDZ55031.1"/>
    <property type="molecule type" value="Genomic_DNA"/>
</dbReference>